<evidence type="ECO:0000313" key="1">
    <source>
        <dbReference type="EMBL" id="MPC39101.1"/>
    </source>
</evidence>
<keyword evidence="2" id="KW-1185">Reference proteome</keyword>
<gene>
    <name evidence="1" type="ORF">E2C01_032622</name>
</gene>
<organism evidence="1 2">
    <name type="scientific">Portunus trituberculatus</name>
    <name type="common">Swimming crab</name>
    <name type="synonym">Neptunus trituberculatus</name>
    <dbReference type="NCBI Taxonomy" id="210409"/>
    <lineage>
        <taxon>Eukaryota</taxon>
        <taxon>Metazoa</taxon>
        <taxon>Ecdysozoa</taxon>
        <taxon>Arthropoda</taxon>
        <taxon>Crustacea</taxon>
        <taxon>Multicrustacea</taxon>
        <taxon>Malacostraca</taxon>
        <taxon>Eumalacostraca</taxon>
        <taxon>Eucarida</taxon>
        <taxon>Decapoda</taxon>
        <taxon>Pleocyemata</taxon>
        <taxon>Brachyura</taxon>
        <taxon>Eubrachyura</taxon>
        <taxon>Portunoidea</taxon>
        <taxon>Portunidae</taxon>
        <taxon>Portuninae</taxon>
        <taxon>Portunus</taxon>
    </lineage>
</organism>
<protein>
    <submittedName>
        <fullName evidence="1">Uncharacterized protein</fullName>
    </submittedName>
</protein>
<reference evidence="1 2" key="1">
    <citation type="submission" date="2019-05" db="EMBL/GenBank/DDBJ databases">
        <title>Another draft genome of Portunus trituberculatus and its Hox gene families provides insights of decapod evolution.</title>
        <authorList>
            <person name="Jeong J.-H."/>
            <person name="Song I."/>
            <person name="Kim S."/>
            <person name="Choi T."/>
            <person name="Kim D."/>
            <person name="Ryu S."/>
            <person name="Kim W."/>
        </authorList>
    </citation>
    <scope>NUCLEOTIDE SEQUENCE [LARGE SCALE GENOMIC DNA]</scope>
    <source>
        <tissue evidence="1">Muscle</tissue>
    </source>
</reference>
<comment type="caution">
    <text evidence="1">The sequence shown here is derived from an EMBL/GenBank/DDBJ whole genome shotgun (WGS) entry which is preliminary data.</text>
</comment>
<proteinExistence type="predicted"/>
<sequence>MIDNILAAVPKMNSCDGDGGDDGGGEVFDEPQVRAHPSKWNVHDVLPSLHWCMNGIWPPLDHEEVPPQGSLVVLHCPSYCYRSH</sequence>
<dbReference type="Proteomes" id="UP000324222">
    <property type="component" value="Unassembled WGS sequence"/>
</dbReference>
<accession>A0A5B7EWG2</accession>
<dbReference type="EMBL" id="VSRR010004258">
    <property type="protein sequence ID" value="MPC39101.1"/>
    <property type="molecule type" value="Genomic_DNA"/>
</dbReference>
<dbReference type="AlphaFoldDB" id="A0A5B7EWG2"/>
<name>A0A5B7EWG2_PORTR</name>
<evidence type="ECO:0000313" key="2">
    <source>
        <dbReference type="Proteomes" id="UP000324222"/>
    </source>
</evidence>